<proteinExistence type="predicted"/>
<sequence>MLVSLFQGLMLRRVLWLPARYRSLRLLNQRRSLATDANNETSLIRNMALVAHIDSGKTTLTESILHKSAYLVAPGSVDTGSTTTDFLPAERERGITIQSASIPVKWNKWNFNLIDTPGHADFGMEVESASRVVDGAVILIDSVEGVEAQTKGVWRQLDRYGVPTRLMFLNKLDRPGASFRSSLVSLLTHRLHSNPMALTLPIASFNAEDYMRAEPGIQGLIDLVKWEIWKWTEDGESAVQPLPRTVKELETSGIIPASHPILPHLVSARTDLLENLSMYSDELMEHLLALPPGPSSYLDVETSAIMPHLRKATLSNEILPVLCGSAMKSIGTELVMNYVGELLASPMDVRLDTESAHGPLRLLAWKVSWDKRKGWMTFVRVYSGTLKRQSSVFNVTSGQKEKISKVLLLYAAEAQEVDTLPYGSVGVILGLKFTRTGDTLVDTRGSSNTSHTSLRGVVPPPAVMSASIIPKSHSDLDPVQEALYALSRTDPSVRADMQEGQLLVHGLGALHLEIVEGRLRDEWGVNFEVGSRRVSYRESLGPGPSSNTNKWATEVAGKPATIKVLMTVEPLADDQQGDPIWDGNLVLGPSGQPLLSPDAFRDQLDPMANIARGLSSSLSNSPHTSLPLSHIKIHVTDYSLPPDIPTSILAGASSTILRTRLREAGMGPVLEPFIKLKISVHEDTMGKVVKDLTENGGEVLDLASDTTSAMDGGDEVAPYSTDGLYIPPEELSPSSAASASSKFSIGTPRFKRTIHAVAPLSRILDYSTRLRALSGGHGLFDMLNAGFKQVSDTRRLEILREIGRA</sequence>
<dbReference type="PROSITE" id="PS51722">
    <property type="entry name" value="G_TR_2"/>
    <property type="match status" value="1"/>
</dbReference>
<dbReference type="PRINTS" id="PR00315">
    <property type="entry name" value="ELONGATNFCT"/>
</dbReference>
<evidence type="ECO:0000256" key="3">
    <source>
        <dbReference type="ARBA" id="ARBA00023128"/>
    </source>
</evidence>
<keyword evidence="1" id="KW-0547">Nucleotide-binding</keyword>
<dbReference type="Pfam" id="PF00009">
    <property type="entry name" value="GTP_EFTU"/>
    <property type="match status" value="1"/>
</dbReference>
<dbReference type="InterPro" id="IPR009000">
    <property type="entry name" value="Transl_B-barrel_sf"/>
</dbReference>
<keyword evidence="3" id="KW-0496">Mitochondrion</keyword>
<dbReference type="GO" id="GO:0032543">
    <property type="term" value="P:mitochondrial translation"/>
    <property type="evidence" value="ECO:0007669"/>
    <property type="project" value="TreeGrafter"/>
</dbReference>
<dbReference type="InterPro" id="IPR031157">
    <property type="entry name" value="G_TR_CS"/>
</dbReference>
<dbReference type="SMART" id="SM00838">
    <property type="entry name" value="EFG_C"/>
    <property type="match status" value="1"/>
</dbReference>
<organism evidence="6 7">
    <name type="scientific">Rhizopogon vesiculosus</name>
    <dbReference type="NCBI Taxonomy" id="180088"/>
    <lineage>
        <taxon>Eukaryota</taxon>
        <taxon>Fungi</taxon>
        <taxon>Dikarya</taxon>
        <taxon>Basidiomycota</taxon>
        <taxon>Agaricomycotina</taxon>
        <taxon>Agaricomycetes</taxon>
        <taxon>Agaricomycetidae</taxon>
        <taxon>Boletales</taxon>
        <taxon>Suillineae</taxon>
        <taxon>Rhizopogonaceae</taxon>
        <taxon>Rhizopogon</taxon>
    </lineage>
</organism>
<dbReference type="Proteomes" id="UP000183567">
    <property type="component" value="Unassembled WGS sequence"/>
</dbReference>
<reference evidence="6 7" key="1">
    <citation type="submission" date="2016-03" db="EMBL/GenBank/DDBJ databases">
        <title>Comparative genomics of the ectomycorrhizal sister species Rhizopogon vinicolor and Rhizopogon vesiculosus (Basidiomycota: Boletales) reveals a divergence of the mating type B locus.</title>
        <authorList>
            <person name="Mujic A.B."/>
            <person name="Kuo A."/>
            <person name="Tritt A."/>
            <person name="Lipzen A."/>
            <person name="Chen C."/>
            <person name="Johnson J."/>
            <person name="Sharma A."/>
            <person name="Barry K."/>
            <person name="Grigoriev I.V."/>
            <person name="Spatafora J.W."/>
        </authorList>
    </citation>
    <scope>NUCLEOTIDE SEQUENCE [LARGE SCALE GENOMIC DNA]</scope>
    <source>
        <strain evidence="6 7">AM-OR11-056</strain>
    </source>
</reference>
<evidence type="ECO:0000256" key="2">
    <source>
        <dbReference type="ARBA" id="ARBA00022917"/>
    </source>
</evidence>
<name>A0A1J8Q1F6_9AGAM</name>
<keyword evidence="4" id="KW-0342">GTP-binding</keyword>
<dbReference type="InterPro" id="IPR053905">
    <property type="entry name" value="EF-G-like_DII"/>
</dbReference>
<dbReference type="Pfam" id="PF14492">
    <property type="entry name" value="EFG_III"/>
    <property type="match status" value="1"/>
</dbReference>
<dbReference type="SUPFAM" id="SSF50447">
    <property type="entry name" value="Translation proteins"/>
    <property type="match status" value="1"/>
</dbReference>
<dbReference type="Gene3D" id="2.40.30.10">
    <property type="entry name" value="Translation factors"/>
    <property type="match status" value="1"/>
</dbReference>
<evidence type="ECO:0000256" key="1">
    <source>
        <dbReference type="ARBA" id="ARBA00022741"/>
    </source>
</evidence>
<dbReference type="InterPro" id="IPR027417">
    <property type="entry name" value="P-loop_NTPase"/>
</dbReference>
<dbReference type="SUPFAM" id="SSF52540">
    <property type="entry name" value="P-loop containing nucleoside triphosphate hydrolases"/>
    <property type="match status" value="1"/>
</dbReference>
<dbReference type="InterPro" id="IPR035647">
    <property type="entry name" value="EFG_III/V"/>
</dbReference>
<keyword evidence="7" id="KW-1185">Reference proteome</keyword>
<dbReference type="Pfam" id="PF22042">
    <property type="entry name" value="EF-G_D2"/>
    <property type="match status" value="1"/>
</dbReference>
<accession>A0A1J8Q1F6</accession>
<feature type="domain" description="Tr-type G" evidence="5">
    <location>
        <begin position="42"/>
        <end position="347"/>
    </location>
</feature>
<dbReference type="GO" id="GO:0003924">
    <property type="term" value="F:GTPase activity"/>
    <property type="evidence" value="ECO:0007669"/>
    <property type="project" value="InterPro"/>
</dbReference>
<comment type="caution">
    <text evidence="6">The sequence shown here is derived from an EMBL/GenBank/DDBJ whole genome shotgun (WGS) entry which is preliminary data.</text>
</comment>
<dbReference type="InterPro" id="IPR005225">
    <property type="entry name" value="Small_GTP-bd"/>
</dbReference>
<dbReference type="NCBIfam" id="TIGR00231">
    <property type="entry name" value="small_GTP"/>
    <property type="match status" value="1"/>
</dbReference>
<dbReference type="Gene3D" id="3.30.70.870">
    <property type="entry name" value="Elongation Factor G (Translational Gtpase), domain 3"/>
    <property type="match status" value="1"/>
</dbReference>
<dbReference type="InterPro" id="IPR000640">
    <property type="entry name" value="EFG_V-like"/>
</dbReference>
<dbReference type="AlphaFoldDB" id="A0A1J8Q1F6"/>
<evidence type="ECO:0000313" key="6">
    <source>
        <dbReference type="EMBL" id="OJA13811.1"/>
    </source>
</evidence>
<dbReference type="SUPFAM" id="SSF54980">
    <property type="entry name" value="EF-G C-terminal domain-like"/>
    <property type="match status" value="2"/>
</dbReference>
<evidence type="ECO:0000256" key="4">
    <source>
        <dbReference type="ARBA" id="ARBA00023134"/>
    </source>
</evidence>
<dbReference type="EMBL" id="LVVM01004012">
    <property type="protein sequence ID" value="OJA13811.1"/>
    <property type="molecule type" value="Genomic_DNA"/>
</dbReference>
<dbReference type="STRING" id="180088.A0A1J8Q1F6"/>
<dbReference type="PANTHER" id="PTHR43261">
    <property type="entry name" value="TRANSLATION ELONGATION FACTOR G-RELATED"/>
    <property type="match status" value="1"/>
</dbReference>
<dbReference type="PROSITE" id="PS00301">
    <property type="entry name" value="G_TR_1"/>
    <property type="match status" value="1"/>
</dbReference>
<dbReference type="InterPro" id="IPR000795">
    <property type="entry name" value="T_Tr_GTP-bd_dom"/>
</dbReference>
<dbReference type="PANTHER" id="PTHR43261:SF1">
    <property type="entry name" value="RIBOSOME-RELEASING FACTOR 2, MITOCHONDRIAL"/>
    <property type="match status" value="1"/>
</dbReference>
<dbReference type="GO" id="GO:0005759">
    <property type="term" value="C:mitochondrial matrix"/>
    <property type="evidence" value="ECO:0007669"/>
    <property type="project" value="UniProtKB-ARBA"/>
</dbReference>
<dbReference type="FunFam" id="3.40.50.300:FF:000514">
    <property type="entry name" value="Ribosome-releasing factor 2, mitochondrial"/>
    <property type="match status" value="1"/>
</dbReference>
<dbReference type="GO" id="GO:0032790">
    <property type="term" value="P:ribosome disassembly"/>
    <property type="evidence" value="ECO:0007669"/>
    <property type="project" value="TreeGrafter"/>
</dbReference>
<evidence type="ECO:0000313" key="7">
    <source>
        <dbReference type="Proteomes" id="UP000183567"/>
    </source>
</evidence>
<gene>
    <name evidence="6" type="ORF">AZE42_00518</name>
</gene>
<dbReference type="Gene3D" id="3.40.50.300">
    <property type="entry name" value="P-loop containing nucleotide triphosphate hydrolases"/>
    <property type="match status" value="1"/>
</dbReference>
<keyword evidence="2" id="KW-0648">Protein biosynthesis</keyword>
<protein>
    <recommendedName>
        <fullName evidence="5">Tr-type G domain-containing protein</fullName>
    </recommendedName>
</protein>
<dbReference type="OrthoDB" id="198619at2759"/>
<dbReference type="InterPro" id="IPR041095">
    <property type="entry name" value="EFG_II"/>
</dbReference>
<evidence type="ECO:0000259" key="5">
    <source>
        <dbReference type="PROSITE" id="PS51722"/>
    </source>
</evidence>
<dbReference type="CDD" id="cd01514">
    <property type="entry name" value="Elongation_Factor_C"/>
    <property type="match status" value="1"/>
</dbReference>
<dbReference type="GO" id="GO:0005525">
    <property type="term" value="F:GTP binding"/>
    <property type="evidence" value="ECO:0007669"/>
    <property type="project" value="UniProtKB-KW"/>
</dbReference>
<dbReference type="Gene3D" id="3.30.70.240">
    <property type="match status" value="1"/>
</dbReference>